<reference evidence="7" key="3">
    <citation type="submission" date="2018-04" db="EMBL/GenBank/DDBJ databases">
        <authorList>
            <person name="Go L.Y."/>
            <person name="Mitchell J.A."/>
        </authorList>
    </citation>
    <scope>NUCLEOTIDE SEQUENCE</scope>
    <source>
        <strain evidence="7">BSAS1 3</strain>
    </source>
</reference>
<keyword evidence="8" id="KW-1185">Reference proteome</keyword>
<dbReference type="RefSeq" id="WP_029091605.1">
    <property type="nucleotide sequence ID" value="NZ_CBCPHX010000005.1"/>
</dbReference>
<comment type="subcellular location">
    <subcellularLocation>
        <location evidence="1">Membrane</location>
        <topology evidence="1">Multi-pass membrane protein</topology>
    </subcellularLocation>
</comment>
<dbReference type="InterPro" id="IPR003339">
    <property type="entry name" value="ABC/ECF_trnsptr_transmembrane"/>
</dbReference>
<reference evidence="6 8" key="1">
    <citation type="submission" date="2017-09" db="EMBL/GenBank/DDBJ databases">
        <title>Complete Genome Sequences of Two Strains of the Meat Spoilage Bacterium Brochothrix thermosphacta Isolated from Ground Chicken.</title>
        <authorList>
            <person name="Paoli G.C."/>
            <person name="Wijey C."/>
            <person name="Chen C.-Y."/>
            <person name="Nguyen L."/>
            <person name="Yan X."/>
            <person name="Irwin P.L."/>
        </authorList>
    </citation>
    <scope>NUCLEOTIDE SEQUENCE [LARGE SCALE GENOMIC DNA]</scope>
    <source>
        <strain evidence="6 8">BI</strain>
    </source>
</reference>
<dbReference type="GO" id="GO:0005886">
    <property type="term" value="C:plasma membrane"/>
    <property type="evidence" value="ECO:0007669"/>
    <property type="project" value="UniProtKB-ARBA"/>
</dbReference>
<dbReference type="Proteomes" id="UP000243591">
    <property type="component" value="Chromosome"/>
</dbReference>
<evidence type="ECO:0000313" key="6">
    <source>
        <dbReference type="EMBL" id="ATF25479.1"/>
    </source>
</evidence>
<keyword evidence="3 5" id="KW-1133">Transmembrane helix</keyword>
<proteinExistence type="predicted"/>
<dbReference type="EMBL" id="OUNC01000083">
    <property type="protein sequence ID" value="SPP30834.1"/>
    <property type="molecule type" value="Genomic_DNA"/>
</dbReference>
<evidence type="ECO:0000256" key="1">
    <source>
        <dbReference type="ARBA" id="ARBA00004141"/>
    </source>
</evidence>
<keyword evidence="2 5" id="KW-0812">Transmembrane</keyword>
<evidence type="ECO:0000256" key="3">
    <source>
        <dbReference type="ARBA" id="ARBA00022989"/>
    </source>
</evidence>
<dbReference type="Proteomes" id="UP000270190">
    <property type="component" value="Unassembled WGS sequence"/>
</dbReference>
<dbReference type="AlphaFoldDB" id="A0A1D2LPL0"/>
<dbReference type="EMBL" id="CP023483">
    <property type="protein sequence ID" value="ATF25479.1"/>
    <property type="molecule type" value="Genomic_DNA"/>
</dbReference>
<evidence type="ECO:0000256" key="4">
    <source>
        <dbReference type="ARBA" id="ARBA00023136"/>
    </source>
</evidence>
<evidence type="ECO:0000313" key="8">
    <source>
        <dbReference type="Proteomes" id="UP000243591"/>
    </source>
</evidence>
<reference evidence="9" key="2">
    <citation type="submission" date="2018-04" db="EMBL/GenBank/DDBJ databases">
        <authorList>
            <person name="Illikoud N."/>
        </authorList>
    </citation>
    <scope>NUCLEOTIDE SEQUENCE [LARGE SCALE GENOMIC DNA]</scope>
</reference>
<keyword evidence="4 5" id="KW-0472">Membrane</keyword>
<feature type="transmembrane region" description="Helical" evidence="5">
    <location>
        <begin position="12"/>
        <end position="43"/>
    </location>
</feature>
<name>A0A1D2LPL0_BROTH</name>
<evidence type="ECO:0000313" key="9">
    <source>
        <dbReference type="Proteomes" id="UP000270190"/>
    </source>
</evidence>
<accession>A0A1D2LPL0</accession>
<dbReference type="CDD" id="cd16914">
    <property type="entry name" value="EcfT"/>
    <property type="match status" value="1"/>
</dbReference>
<organism evidence="6 8">
    <name type="scientific">Brochothrix thermosphacta</name>
    <name type="common">Microbacterium thermosphactum</name>
    <dbReference type="NCBI Taxonomy" id="2756"/>
    <lineage>
        <taxon>Bacteria</taxon>
        <taxon>Bacillati</taxon>
        <taxon>Bacillota</taxon>
        <taxon>Bacilli</taxon>
        <taxon>Bacillales</taxon>
        <taxon>Listeriaceae</taxon>
        <taxon>Brochothrix</taxon>
    </lineage>
</organism>
<feature type="transmembrane region" description="Helical" evidence="5">
    <location>
        <begin position="50"/>
        <end position="67"/>
    </location>
</feature>
<dbReference type="STRING" id="2756.BFR44_00715"/>
<evidence type="ECO:0000256" key="5">
    <source>
        <dbReference type="SAM" id="Phobius"/>
    </source>
</evidence>
<sequence length="222" mass="25995">MSVRFHPLSTIIVLIMAMIMAFVANSLIPIMWFSAFLALYLVVQGFYKTTFYMILTFVIFYALYAVGESMDLPQSISMFLIFPYFGLRLMPIYMAAVPLLRKISPSEMLQFFEKMHFSRRISLPVVVCMRYTPTLLNEYKTIRQYVKQRLMGRPFWEKWEYLMIPFLFRSIKISEELSVSATLRGIELNNTRTNAEQLHFKWFDKTVSILAVILGIALEVGL</sequence>
<protein>
    <submittedName>
        <fullName evidence="6">Energy-coupling factor transporter transmembrane protein EcfT</fullName>
    </submittedName>
</protein>
<dbReference type="GeneID" id="66537972"/>
<feature type="transmembrane region" description="Helical" evidence="5">
    <location>
        <begin position="79"/>
        <end position="100"/>
    </location>
</feature>
<gene>
    <name evidence="7" type="ORF">BTBSAS_90048</name>
    <name evidence="6" type="ORF">CNY62_03165</name>
</gene>
<dbReference type="KEGG" id="bths:CNY62_03165"/>
<evidence type="ECO:0000313" key="7">
    <source>
        <dbReference type="EMBL" id="SPP30834.1"/>
    </source>
</evidence>
<dbReference type="OrthoDB" id="3730291at2"/>
<evidence type="ECO:0000256" key="2">
    <source>
        <dbReference type="ARBA" id="ARBA00022692"/>
    </source>
</evidence>